<protein>
    <submittedName>
        <fullName evidence="1">Uncharacterized protein</fullName>
    </submittedName>
</protein>
<dbReference type="AlphaFoldDB" id="A0A1B6NRU6"/>
<gene>
    <name evidence="1" type="ORF">MGSAQ_002298</name>
</gene>
<feature type="non-terminal residue" evidence="1">
    <location>
        <position position="1"/>
    </location>
</feature>
<name>A0A1B6NRU6_9ZZZZ</name>
<accession>A0A1B6NRU6</accession>
<organism evidence="1">
    <name type="scientific">marine sediment metagenome</name>
    <dbReference type="NCBI Taxonomy" id="412755"/>
    <lineage>
        <taxon>unclassified sequences</taxon>
        <taxon>metagenomes</taxon>
        <taxon>ecological metagenomes</taxon>
    </lineage>
</organism>
<evidence type="ECO:0000313" key="1">
    <source>
        <dbReference type="EMBL" id="KTF06206.1"/>
    </source>
</evidence>
<sequence length="27" mass="3150">AMLHKTQPPLLIEQLKEILRKKTHIIG</sequence>
<comment type="caution">
    <text evidence="1">The sequence shown here is derived from an EMBL/GenBank/DDBJ whole genome shotgun (WGS) entry which is preliminary data.</text>
</comment>
<proteinExistence type="predicted"/>
<dbReference type="EMBL" id="AYSL01001300">
    <property type="protein sequence ID" value="KTF06206.1"/>
    <property type="molecule type" value="Genomic_DNA"/>
</dbReference>
<reference evidence="1" key="1">
    <citation type="submission" date="2013-11" db="EMBL/GenBank/DDBJ databases">
        <title>Microbial diversity, functional groups and degradation webs in Northern and Southern Mediterranean and Red Sea marine crude oil polluted sites.</title>
        <authorList>
            <person name="Daffonchio D."/>
            <person name="Mapelli F."/>
            <person name="Ferrer M."/>
            <person name="Richter M."/>
            <person name="Cherif A."/>
            <person name="Malkawi H.I."/>
            <person name="Yakimov M.M."/>
            <person name="Abdel-Fattah Y.R."/>
            <person name="Blaghen M."/>
            <person name="Golyshin P.N."/>
            <person name="Kalogerakis N."/>
            <person name="Boon N."/>
            <person name="Magagnini M."/>
            <person name="Fava F."/>
        </authorList>
    </citation>
    <scope>NUCLEOTIDE SEQUENCE</scope>
</reference>